<dbReference type="AlphaFoldDB" id="A0A8J1U8P7"/>
<sequence length="128" mass="14253">MNVALMTLMMAGVAMLCNVTTALTTGESMQNDSVASLYNANRTAKYRAFNCRRSGCQNNGICIPIFKTQKCICPTNFTGLYCEKNLNGFNFLSKVLMLTKSMEKSSIQKNNTLSGWGLSKFFKQLFDL</sequence>
<dbReference type="CDD" id="cd00054">
    <property type="entry name" value="EGF_CA"/>
    <property type="match status" value="1"/>
</dbReference>
<proteinExistence type="predicted"/>
<organism evidence="2 3">
    <name type="scientific">Owenia fusiformis</name>
    <name type="common">Polychaete worm</name>
    <dbReference type="NCBI Taxonomy" id="6347"/>
    <lineage>
        <taxon>Eukaryota</taxon>
        <taxon>Metazoa</taxon>
        <taxon>Spiralia</taxon>
        <taxon>Lophotrochozoa</taxon>
        <taxon>Annelida</taxon>
        <taxon>Polychaeta</taxon>
        <taxon>Sedentaria</taxon>
        <taxon>Canalipalpata</taxon>
        <taxon>Sabellida</taxon>
        <taxon>Oweniida</taxon>
        <taxon>Oweniidae</taxon>
        <taxon>Owenia</taxon>
    </lineage>
</organism>
<dbReference type="InterPro" id="IPR000742">
    <property type="entry name" value="EGF"/>
</dbReference>
<dbReference type="PROSITE" id="PS50026">
    <property type="entry name" value="EGF_3"/>
    <property type="match status" value="1"/>
</dbReference>
<dbReference type="PROSITE" id="PS00022">
    <property type="entry name" value="EGF_1"/>
    <property type="match status" value="1"/>
</dbReference>
<reference evidence="2" key="1">
    <citation type="submission" date="2022-03" db="EMBL/GenBank/DDBJ databases">
        <authorList>
            <person name="Martin C."/>
        </authorList>
    </citation>
    <scope>NUCLEOTIDE SEQUENCE</scope>
</reference>
<feature type="disulfide bond" evidence="1">
    <location>
        <begin position="73"/>
        <end position="82"/>
    </location>
</feature>
<evidence type="ECO:0000256" key="1">
    <source>
        <dbReference type="PROSITE-ProRule" id="PRU00076"/>
    </source>
</evidence>
<accession>A0A8J1U8P7</accession>
<protein>
    <submittedName>
        <fullName evidence="2">Uncharacterized protein</fullName>
    </submittedName>
</protein>
<keyword evidence="1" id="KW-1015">Disulfide bond</keyword>
<evidence type="ECO:0000313" key="2">
    <source>
        <dbReference type="EMBL" id="CAH1794526.1"/>
    </source>
</evidence>
<gene>
    <name evidence="2" type="ORF">OFUS_LOCUS19204</name>
</gene>
<comment type="caution">
    <text evidence="2">The sequence shown here is derived from an EMBL/GenBank/DDBJ whole genome shotgun (WGS) entry which is preliminary data.</text>
</comment>
<comment type="caution">
    <text evidence="1">Lacks conserved residue(s) required for the propagation of feature annotation.</text>
</comment>
<dbReference type="Gene3D" id="2.10.25.10">
    <property type="entry name" value="Laminin"/>
    <property type="match status" value="1"/>
</dbReference>
<dbReference type="EMBL" id="CAIIXF020000009">
    <property type="protein sequence ID" value="CAH1794526.1"/>
    <property type="molecule type" value="Genomic_DNA"/>
</dbReference>
<keyword evidence="1" id="KW-0245">EGF-like domain</keyword>
<dbReference type="SUPFAM" id="SSF57196">
    <property type="entry name" value="EGF/Laminin"/>
    <property type="match status" value="1"/>
</dbReference>
<name>A0A8J1U8P7_OWEFU</name>
<dbReference type="Pfam" id="PF00008">
    <property type="entry name" value="EGF"/>
    <property type="match status" value="1"/>
</dbReference>
<evidence type="ECO:0000313" key="3">
    <source>
        <dbReference type="Proteomes" id="UP000749559"/>
    </source>
</evidence>
<dbReference type="Proteomes" id="UP000749559">
    <property type="component" value="Unassembled WGS sequence"/>
</dbReference>
<keyword evidence="3" id="KW-1185">Reference proteome</keyword>
<dbReference type="OrthoDB" id="5912267at2759"/>